<dbReference type="Gene3D" id="3.40.50.2000">
    <property type="entry name" value="Glycogen Phosphorylase B"/>
    <property type="match status" value="2"/>
</dbReference>
<evidence type="ECO:0000259" key="5">
    <source>
        <dbReference type="Pfam" id="PF26168"/>
    </source>
</evidence>
<accession>A0AA41S4Z9</accession>
<dbReference type="InterPro" id="IPR058980">
    <property type="entry name" value="Glyco_transf_N"/>
</dbReference>
<comment type="caution">
    <text evidence="6">The sequence shown here is derived from an EMBL/GenBank/DDBJ whole genome shotgun (WGS) entry which is preliminary data.</text>
</comment>
<evidence type="ECO:0000313" key="7">
    <source>
        <dbReference type="Proteomes" id="UP001177140"/>
    </source>
</evidence>
<dbReference type="Pfam" id="PF00201">
    <property type="entry name" value="UDPGT"/>
    <property type="match status" value="1"/>
</dbReference>
<keyword evidence="7" id="KW-1185">Reference proteome</keyword>
<keyword evidence="2 3" id="KW-0808">Transferase</keyword>
<name>A0AA41S4Z9_PAPNU</name>
<dbReference type="PANTHER" id="PTHR11926">
    <property type="entry name" value="GLUCOSYL/GLUCURONOSYL TRANSFERASES"/>
    <property type="match status" value="1"/>
</dbReference>
<dbReference type="GO" id="GO:0080044">
    <property type="term" value="F:quercetin 7-O-glucosyltransferase activity"/>
    <property type="evidence" value="ECO:0007669"/>
    <property type="project" value="TreeGrafter"/>
</dbReference>
<evidence type="ECO:0000313" key="6">
    <source>
        <dbReference type="EMBL" id="MCL7029035.1"/>
    </source>
</evidence>
<reference evidence="6" key="1">
    <citation type="submission" date="2022-03" db="EMBL/GenBank/DDBJ databases">
        <title>A functionally conserved STORR gene fusion in Papaver species that diverged 16.8 million years ago.</title>
        <authorList>
            <person name="Catania T."/>
        </authorList>
    </citation>
    <scope>NUCLEOTIDE SEQUENCE</scope>
    <source>
        <strain evidence="6">S-191538</strain>
    </source>
</reference>
<dbReference type="Pfam" id="PF26168">
    <property type="entry name" value="Glyco_transf_N"/>
    <property type="match status" value="1"/>
</dbReference>
<keyword evidence="3" id="KW-0328">Glycosyltransferase</keyword>
<dbReference type="GO" id="GO:0080043">
    <property type="term" value="F:quercetin 3-O-glucosyltransferase activity"/>
    <property type="evidence" value="ECO:0007669"/>
    <property type="project" value="TreeGrafter"/>
</dbReference>
<dbReference type="EMBL" id="JAJJMA010086182">
    <property type="protein sequence ID" value="MCL7029035.1"/>
    <property type="molecule type" value="Genomic_DNA"/>
</dbReference>
<organism evidence="6 7">
    <name type="scientific">Papaver nudicaule</name>
    <name type="common">Iceland poppy</name>
    <dbReference type="NCBI Taxonomy" id="74823"/>
    <lineage>
        <taxon>Eukaryota</taxon>
        <taxon>Viridiplantae</taxon>
        <taxon>Streptophyta</taxon>
        <taxon>Embryophyta</taxon>
        <taxon>Tracheophyta</taxon>
        <taxon>Spermatophyta</taxon>
        <taxon>Magnoliopsida</taxon>
        <taxon>Ranunculales</taxon>
        <taxon>Papaveraceae</taxon>
        <taxon>Papaveroideae</taxon>
        <taxon>Papaver</taxon>
    </lineage>
</organism>
<dbReference type="InterPro" id="IPR002213">
    <property type="entry name" value="UDP_glucos_trans"/>
</dbReference>
<sequence>MMKKPHVVCVPYPAQGHISPMMKLAKILHSRGIHVTFVNTEFNHQRLLSSRGPDSIKGLPDFRFETIPDGLPPAADPNATQDVVELGISIQKSCLEPFRNLVYRLNNSSLSPNDPPVTCLVFDGNMGFTLQVAKELEIPGLLFETASFCSFACYMHFPELVERGLVPLKDESCFTNGYMDTQIDWIPGIKNILFRELPTFVRTTDPNDFVLNFAVKESLRAYEAAGLIFNTFDALEMEVLDAFRSQLSLPPIYTVGPLPLHLNQIPQNGTQSFGSNLWKEDTECLEWLDSKEPNSVVYVNFGSVAVMTSEQLFEFASGLANSKHNFLWIIRPDLVVGEAAMLPPAFIEETKERGLLASWCPQESVLNHPSIAGFLTHCGWNSIIESLSSGVPMICWPFFADQQTNCSYTCKHWGVGMEIDNEVKRDEVEKQVRELMEGEKGKKMKNKAMEWKKKAEEATSPGGSSCAYIDEIINKFLLVPKHPAV</sequence>
<dbReference type="CDD" id="cd03784">
    <property type="entry name" value="GT1_Gtf-like"/>
    <property type="match status" value="1"/>
</dbReference>
<dbReference type="InterPro" id="IPR035595">
    <property type="entry name" value="UDP_glycos_trans_CS"/>
</dbReference>
<dbReference type="PROSITE" id="PS00375">
    <property type="entry name" value="UDPGT"/>
    <property type="match status" value="1"/>
</dbReference>
<dbReference type="SUPFAM" id="SSF53756">
    <property type="entry name" value="UDP-Glycosyltransferase/glycogen phosphorylase"/>
    <property type="match status" value="1"/>
</dbReference>
<evidence type="ECO:0000256" key="1">
    <source>
        <dbReference type="ARBA" id="ARBA00009995"/>
    </source>
</evidence>
<evidence type="ECO:0000256" key="2">
    <source>
        <dbReference type="ARBA" id="ARBA00022679"/>
    </source>
</evidence>
<evidence type="ECO:0000256" key="4">
    <source>
        <dbReference type="RuleBase" id="RU362057"/>
    </source>
</evidence>
<dbReference type="EC" id="2.4.1.-" evidence="4"/>
<evidence type="ECO:0000256" key="3">
    <source>
        <dbReference type="RuleBase" id="RU003718"/>
    </source>
</evidence>
<protein>
    <recommendedName>
        <fullName evidence="4">Glycosyltransferase</fullName>
        <ecNumber evidence="4">2.4.1.-</ecNumber>
    </recommendedName>
</protein>
<dbReference type="PANTHER" id="PTHR11926:SF774">
    <property type="entry name" value="UDP-GLYCOSYLTRANSFERASE 85A1-RELATED"/>
    <property type="match status" value="1"/>
</dbReference>
<dbReference type="FunFam" id="3.40.50.2000:FF:000027">
    <property type="entry name" value="Glycosyltransferase"/>
    <property type="match status" value="1"/>
</dbReference>
<dbReference type="FunFam" id="3.40.50.2000:FF:000055">
    <property type="entry name" value="Glycosyltransferase"/>
    <property type="match status" value="1"/>
</dbReference>
<feature type="domain" description="Glycosyltransferase N-terminal" evidence="5">
    <location>
        <begin position="7"/>
        <end position="80"/>
    </location>
</feature>
<comment type="similarity">
    <text evidence="1 3">Belongs to the UDP-glycosyltransferase family.</text>
</comment>
<dbReference type="AlphaFoldDB" id="A0AA41S4Z9"/>
<dbReference type="Proteomes" id="UP001177140">
    <property type="component" value="Unassembled WGS sequence"/>
</dbReference>
<proteinExistence type="inferred from homology"/>
<gene>
    <name evidence="6" type="ORF">MKW94_003114</name>
</gene>